<protein>
    <submittedName>
        <fullName evidence="2">DUF624 domain-containing protein</fullName>
    </submittedName>
</protein>
<evidence type="ECO:0000313" key="2">
    <source>
        <dbReference type="EMBL" id="RIW37358.1"/>
    </source>
</evidence>
<dbReference type="EMBL" id="QXIR01000004">
    <property type="protein sequence ID" value="RIW37358.1"/>
    <property type="molecule type" value="Genomic_DNA"/>
</dbReference>
<feature type="transmembrane region" description="Helical" evidence="1">
    <location>
        <begin position="40"/>
        <end position="66"/>
    </location>
</feature>
<evidence type="ECO:0000313" key="3">
    <source>
        <dbReference type="Proteomes" id="UP000265801"/>
    </source>
</evidence>
<keyword evidence="1" id="KW-0472">Membrane</keyword>
<name>A0A3A1R3R0_9BACI</name>
<feature type="transmembrane region" description="Helical" evidence="1">
    <location>
        <begin position="95"/>
        <end position="115"/>
    </location>
</feature>
<organism evidence="2 3">
    <name type="scientific">Bacillus salacetis</name>
    <dbReference type="NCBI Taxonomy" id="2315464"/>
    <lineage>
        <taxon>Bacteria</taxon>
        <taxon>Bacillati</taxon>
        <taxon>Bacillota</taxon>
        <taxon>Bacilli</taxon>
        <taxon>Bacillales</taxon>
        <taxon>Bacillaceae</taxon>
        <taxon>Bacillus</taxon>
    </lineage>
</organism>
<dbReference type="InterPro" id="IPR006938">
    <property type="entry name" value="DUF624"/>
</dbReference>
<sequence>MRDKQNCKCITKGSYCMNNRAFRGLYSLTEWITKFAYLNILWIGFTLMGLVVIGFLPATVSLFTILRKWIMGDYEIPILQTFWTTYKRELLKSNLLGGVFALLAGVVYLDLHFMSLTGTNEFQVTHIPLYLMILIIVMTVLYTIPVYVHYNAGLAQVFKNAFLIMLLNPVSNILLLAGVIAALFVMDALPALLFIFGGSFTAAIIMSACYLAFQRIDKKQKESQTA</sequence>
<comment type="caution">
    <text evidence="2">The sequence shown here is derived from an EMBL/GenBank/DDBJ whole genome shotgun (WGS) entry which is preliminary data.</text>
</comment>
<proteinExistence type="predicted"/>
<gene>
    <name evidence="2" type="ORF">D3H55_04795</name>
</gene>
<accession>A0A3A1R3R0</accession>
<evidence type="ECO:0000256" key="1">
    <source>
        <dbReference type="SAM" id="Phobius"/>
    </source>
</evidence>
<feature type="transmembrane region" description="Helical" evidence="1">
    <location>
        <begin position="162"/>
        <end position="185"/>
    </location>
</feature>
<keyword evidence="3" id="KW-1185">Reference proteome</keyword>
<feature type="transmembrane region" description="Helical" evidence="1">
    <location>
        <begin position="191"/>
        <end position="213"/>
    </location>
</feature>
<dbReference type="Proteomes" id="UP000265801">
    <property type="component" value="Unassembled WGS sequence"/>
</dbReference>
<dbReference type="AlphaFoldDB" id="A0A3A1R3R0"/>
<feature type="transmembrane region" description="Helical" evidence="1">
    <location>
        <begin position="127"/>
        <end position="150"/>
    </location>
</feature>
<dbReference type="OrthoDB" id="2182676at2"/>
<keyword evidence="1" id="KW-1133">Transmembrane helix</keyword>
<reference evidence="2 3" key="1">
    <citation type="submission" date="2018-09" db="EMBL/GenBank/DDBJ databases">
        <title>Bacillus saliacetes sp. nov., isolated from Thai shrimp paste (Ka-pi).</title>
        <authorList>
            <person name="Daroonpunt R."/>
            <person name="Tanasupawat S."/>
            <person name="Yiamsombut S."/>
        </authorList>
    </citation>
    <scope>NUCLEOTIDE SEQUENCE [LARGE SCALE GENOMIC DNA]</scope>
    <source>
        <strain evidence="2 3">SKP7-4</strain>
    </source>
</reference>
<keyword evidence="1" id="KW-0812">Transmembrane</keyword>
<dbReference type="Pfam" id="PF04854">
    <property type="entry name" value="DUF624"/>
    <property type="match status" value="1"/>
</dbReference>